<proteinExistence type="predicted"/>
<dbReference type="RefSeq" id="WP_007397791.1">
    <property type="nucleotide sequence ID" value="NZ_CALMTF010000025.1"/>
</dbReference>
<feature type="domain" description="Amidase" evidence="1">
    <location>
        <begin position="25"/>
        <end position="414"/>
    </location>
</feature>
<sequence length="427" mass="44574">MKERLLALRQMVRQVQAGTGMVAALAEALIEAIDLTEPTLGAWHCFDPEYLRLQARQLDARPHKGRLHGLPVGIKDVIDTHDLPTGYGSRHYEGTRPASDAGCVAMLRAEGALIVGKTVSTEFAFVAPGKTRNPYDPAHTPGGSSSGSAAAVGAGVVPVALGTQTSGSTIRPAAFCGIVGYKPSYGLIDRTGIKVLCETLDTVGLLGWRVADVALVASVLAQRPLEAQAGTAAQKLRLGVFRPVFWHEATPAALAVFERALDRFRAAGHEIVELPDPGDFGALMAAHTAIMSWEVPRALAYERLGDGAGLQPRTYENIQISPVTTAQVYDAAQAVACRERALWKEAMTGLDAVLTLPAPGEAPLGLSSTGNPVFNRGWTQLGLPCVSLPAGHGAGGMPLGVQCVGAMGADASLLAVATALETVLGAE</sequence>
<name>A0A858JQR5_9PROT</name>
<accession>A0A858JQR5</accession>
<dbReference type="AlphaFoldDB" id="A0A858JQR5"/>
<keyword evidence="3" id="KW-1185">Reference proteome</keyword>
<organism evidence="2 3">
    <name type="scientific">Komagataeibacter rhaeticus</name>
    <dbReference type="NCBI Taxonomy" id="215221"/>
    <lineage>
        <taxon>Bacteria</taxon>
        <taxon>Pseudomonadati</taxon>
        <taxon>Pseudomonadota</taxon>
        <taxon>Alphaproteobacteria</taxon>
        <taxon>Acetobacterales</taxon>
        <taxon>Acetobacteraceae</taxon>
        <taxon>Komagataeibacter</taxon>
    </lineage>
</organism>
<dbReference type="SUPFAM" id="SSF75304">
    <property type="entry name" value="Amidase signature (AS) enzymes"/>
    <property type="match status" value="1"/>
</dbReference>
<dbReference type="GeneID" id="85022986"/>
<evidence type="ECO:0000313" key="2">
    <source>
        <dbReference type="EMBL" id="QIP36193.1"/>
    </source>
</evidence>
<dbReference type="Pfam" id="PF01425">
    <property type="entry name" value="Amidase"/>
    <property type="match status" value="1"/>
</dbReference>
<gene>
    <name evidence="2" type="ORF">GWK63_12520</name>
</gene>
<reference evidence="2 3" key="1">
    <citation type="submission" date="2020-03" db="EMBL/GenBank/DDBJ databases">
        <title>Isolation of cellulose-producing strains, genome characterization and application of the synthesized cellulose films as an economical and sustainable material for piezoelectric sensor construction.</title>
        <authorList>
            <person name="Mangayil R.K."/>
        </authorList>
    </citation>
    <scope>NUCLEOTIDE SEQUENCE [LARGE SCALE GENOMIC DNA]</scope>
    <source>
        <strain evidence="2 3">ENS 9a1a</strain>
    </source>
</reference>
<dbReference type="InterPro" id="IPR000120">
    <property type="entry name" value="Amidase"/>
</dbReference>
<dbReference type="PANTHER" id="PTHR11895:SF151">
    <property type="entry name" value="GLUTAMYL-TRNA(GLN) AMIDOTRANSFERASE SUBUNIT A"/>
    <property type="match status" value="1"/>
</dbReference>
<dbReference type="PANTHER" id="PTHR11895">
    <property type="entry name" value="TRANSAMIDASE"/>
    <property type="match status" value="1"/>
</dbReference>
<dbReference type="Gene3D" id="3.90.1300.10">
    <property type="entry name" value="Amidase signature (AS) domain"/>
    <property type="match status" value="1"/>
</dbReference>
<evidence type="ECO:0000313" key="3">
    <source>
        <dbReference type="Proteomes" id="UP000502533"/>
    </source>
</evidence>
<dbReference type="InterPro" id="IPR036928">
    <property type="entry name" value="AS_sf"/>
</dbReference>
<protein>
    <submittedName>
        <fullName evidence="2">Amidase</fullName>
    </submittedName>
</protein>
<dbReference type="InterPro" id="IPR023631">
    <property type="entry name" value="Amidase_dom"/>
</dbReference>
<dbReference type="GO" id="GO:0003824">
    <property type="term" value="F:catalytic activity"/>
    <property type="evidence" value="ECO:0007669"/>
    <property type="project" value="InterPro"/>
</dbReference>
<dbReference type="EMBL" id="CP050139">
    <property type="protein sequence ID" value="QIP36193.1"/>
    <property type="molecule type" value="Genomic_DNA"/>
</dbReference>
<dbReference type="KEGG" id="kre:GWK63_12520"/>
<evidence type="ECO:0000259" key="1">
    <source>
        <dbReference type="Pfam" id="PF01425"/>
    </source>
</evidence>
<dbReference type="Proteomes" id="UP000502533">
    <property type="component" value="Chromosome"/>
</dbReference>